<evidence type="ECO:0000313" key="2">
    <source>
        <dbReference type="Proteomes" id="UP000306319"/>
    </source>
</evidence>
<keyword evidence="2" id="KW-1185">Reference proteome</keyword>
<name>A0AC61RMF9_9BACT</name>
<proteinExistence type="predicted"/>
<dbReference type="EMBL" id="SRYB01000001">
    <property type="protein sequence ID" value="TGY80926.1"/>
    <property type="molecule type" value="Genomic_DNA"/>
</dbReference>
<comment type="caution">
    <text evidence="1">The sequence shown here is derived from an EMBL/GenBank/DDBJ whole genome shotgun (WGS) entry which is preliminary data.</text>
</comment>
<reference evidence="1" key="1">
    <citation type="submission" date="2019-04" db="EMBL/GenBank/DDBJ databases">
        <title>Microbes associate with the intestines of laboratory mice.</title>
        <authorList>
            <person name="Navarre W."/>
            <person name="Wong E."/>
            <person name="Huang K."/>
            <person name="Tropini C."/>
            <person name="Ng K."/>
            <person name="Yu B."/>
        </authorList>
    </citation>
    <scope>NUCLEOTIDE SEQUENCE</scope>
    <source>
        <strain evidence="1">NM04_E33</strain>
    </source>
</reference>
<sequence>MKAKIFAKLKQEYSSLGLGDEYLMSKAESLAATGLVTDDNIDAVVACQRKELEGLQKANDKRVTDALEKERKKHEEETRKKEQEAEEARKKAEEEAKKKGEPKPQPDNDMASVLKRMEEMEEANKQREAQYTATIKTLTDKNTELGKTVKELSDKNAEAEAAAAKAARTAMIQAKAKELGVPQWRIDEGFTLAEDASDEVITETLTKVANNINTNLLPGTKNIFPMSGNDPTKEELASMAASIVK</sequence>
<protein>
    <submittedName>
        <fullName evidence="1">Uncharacterized protein</fullName>
    </submittedName>
</protein>
<organism evidence="1 2">
    <name type="scientific">Lepagella muris</name>
    <dbReference type="NCBI Taxonomy" id="3032870"/>
    <lineage>
        <taxon>Bacteria</taxon>
        <taxon>Pseudomonadati</taxon>
        <taxon>Bacteroidota</taxon>
        <taxon>Bacteroidia</taxon>
        <taxon>Bacteroidales</taxon>
        <taxon>Muribaculaceae</taxon>
        <taxon>Lepagella</taxon>
    </lineage>
</organism>
<evidence type="ECO:0000313" key="1">
    <source>
        <dbReference type="EMBL" id="TGY80926.1"/>
    </source>
</evidence>
<dbReference type="Proteomes" id="UP000306319">
    <property type="component" value="Unassembled WGS sequence"/>
</dbReference>
<gene>
    <name evidence="1" type="ORF">E5331_00675</name>
</gene>
<accession>A0AC61RMF9</accession>